<evidence type="ECO:0000259" key="1">
    <source>
        <dbReference type="Pfam" id="PF19633"/>
    </source>
</evidence>
<reference evidence="2 3" key="1">
    <citation type="submission" date="2024-01" db="EMBL/GenBank/DDBJ databases">
        <title>The complete chloroplast genome sequence of Lithospermum erythrorhizon: insights into the phylogenetic relationship among Boraginaceae species and the maternal lineages of purple gromwells.</title>
        <authorList>
            <person name="Okada T."/>
            <person name="Watanabe K."/>
        </authorList>
    </citation>
    <scope>NUCLEOTIDE SEQUENCE [LARGE SCALE GENOMIC DNA]</scope>
</reference>
<evidence type="ECO:0000313" key="3">
    <source>
        <dbReference type="Proteomes" id="UP001454036"/>
    </source>
</evidence>
<protein>
    <recommendedName>
        <fullName evidence="1">ATXR3 C-terminal domain-containing protein</fullName>
    </recommendedName>
</protein>
<feature type="domain" description="ATXR3 C-terminal" evidence="1">
    <location>
        <begin position="1"/>
        <end position="71"/>
    </location>
</feature>
<dbReference type="Proteomes" id="UP001454036">
    <property type="component" value="Unassembled WGS sequence"/>
</dbReference>
<accession>A0AAV3PAD2</accession>
<dbReference type="PANTHER" id="PTHR46655">
    <property type="entry name" value="HISTONE-LYSINE N-METHYLTRANSFERASE ATXR3"/>
    <property type="match status" value="1"/>
</dbReference>
<proteinExistence type="predicted"/>
<dbReference type="PANTHER" id="PTHR46655:SF1">
    <property type="entry name" value="HISTONE-LYSINE N-METHYLTRANSFERASE ATXR3"/>
    <property type="match status" value="1"/>
</dbReference>
<dbReference type="InterPro" id="IPR045606">
    <property type="entry name" value="ATXR3_C"/>
</dbReference>
<gene>
    <name evidence="2" type="ORF">LIER_43014</name>
</gene>
<name>A0AAV3PAD2_LITER</name>
<sequence length="73" mass="8299">MLEACESNSVSHEDLIDLGKAGLGSCLLGGLLDWLISYSARLVRFINFERTKLPEEILKHNVEEKKKYLQTYA</sequence>
<organism evidence="2 3">
    <name type="scientific">Lithospermum erythrorhizon</name>
    <name type="common">Purple gromwell</name>
    <name type="synonym">Lithospermum officinale var. erythrorhizon</name>
    <dbReference type="NCBI Taxonomy" id="34254"/>
    <lineage>
        <taxon>Eukaryota</taxon>
        <taxon>Viridiplantae</taxon>
        <taxon>Streptophyta</taxon>
        <taxon>Embryophyta</taxon>
        <taxon>Tracheophyta</taxon>
        <taxon>Spermatophyta</taxon>
        <taxon>Magnoliopsida</taxon>
        <taxon>eudicotyledons</taxon>
        <taxon>Gunneridae</taxon>
        <taxon>Pentapetalae</taxon>
        <taxon>asterids</taxon>
        <taxon>lamiids</taxon>
        <taxon>Boraginales</taxon>
        <taxon>Boraginaceae</taxon>
        <taxon>Boraginoideae</taxon>
        <taxon>Lithospermeae</taxon>
        <taxon>Lithospermum</taxon>
    </lineage>
</organism>
<evidence type="ECO:0000313" key="2">
    <source>
        <dbReference type="EMBL" id="GAA0148657.1"/>
    </source>
</evidence>
<dbReference type="EMBL" id="BAABME010032203">
    <property type="protein sequence ID" value="GAA0148657.1"/>
    <property type="molecule type" value="Genomic_DNA"/>
</dbReference>
<dbReference type="Pfam" id="PF19633">
    <property type="entry name" value="SDG2_C"/>
    <property type="match status" value="1"/>
</dbReference>
<dbReference type="AlphaFoldDB" id="A0AAV3PAD2"/>
<comment type="caution">
    <text evidence="2">The sequence shown here is derived from an EMBL/GenBank/DDBJ whole genome shotgun (WGS) entry which is preliminary data.</text>
</comment>
<keyword evidence="3" id="KW-1185">Reference proteome</keyword>